<evidence type="ECO:0000256" key="1">
    <source>
        <dbReference type="SAM" id="Phobius"/>
    </source>
</evidence>
<dbReference type="Proteomes" id="UP000002051">
    <property type="component" value="Unassembled WGS sequence"/>
</dbReference>
<evidence type="ECO:0000313" key="2">
    <source>
        <dbReference type="EMBL" id="KEH40727.1"/>
    </source>
</evidence>
<protein>
    <submittedName>
        <fullName evidence="2">Transmembrane protein, putative</fullName>
    </submittedName>
</protein>
<feature type="transmembrane region" description="Helical" evidence="1">
    <location>
        <begin position="131"/>
        <end position="154"/>
    </location>
</feature>
<dbReference type="AlphaFoldDB" id="A0A072VFZ8"/>
<name>A0A072VFZ8_MEDTR</name>
<feature type="transmembrane region" description="Helical" evidence="1">
    <location>
        <begin position="86"/>
        <end position="108"/>
    </location>
</feature>
<sequence>MRRNLVIIISLFKESVTLFQRVVDVVVARLGLCVCIMADGSGVWSRALKLVASGLAITGATLMLTSRQKGYYRDSYVHVEFNDMPAYWQVLTVFLAASCSAALAVATMECNGNPHAPLCSKSIFGVYCTRVFLACGISLAGSLFYISQLLWCILKAFNSD</sequence>
<reference evidence="2 4" key="2">
    <citation type="journal article" date="2014" name="BMC Genomics">
        <title>An improved genome release (version Mt4.0) for the model legume Medicago truncatula.</title>
        <authorList>
            <person name="Tang H."/>
            <person name="Krishnakumar V."/>
            <person name="Bidwell S."/>
            <person name="Rosen B."/>
            <person name="Chan A."/>
            <person name="Zhou S."/>
            <person name="Gentzbittel L."/>
            <person name="Childs K.L."/>
            <person name="Yandell M."/>
            <person name="Gundlach H."/>
            <person name="Mayer K.F."/>
            <person name="Schwartz D.C."/>
            <person name="Town C.D."/>
        </authorList>
    </citation>
    <scope>GENOME REANNOTATION</scope>
    <source>
        <strain evidence="2">A17</strain>
        <strain evidence="3 4">cv. Jemalong A17</strain>
    </source>
</reference>
<dbReference type="EMBL" id="CM001217">
    <property type="protein sequence ID" value="KEH40727.1"/>
    <property type="molecule type" value="Genomic_DNA"/>
</dbReference>
<keyword evidence="1" id="KW-0472">Membrane</keyword>
<accession>A0A072VFZ8</accession>
<reference evidence="3" key="3">
    <citation type="submission" date="2015-04" db="UniProtKB">
        <authorList>
            <consortium name="EnsemblPlants"/>
        </authorList>
    </citation>
    <scope>IDENTIFICATION</scope>
    <source>
        <strain evidence="3">cv. Jemalong A17</strain>
    </source>
</reference>
<keyword evidence="1 2" id="KW-0812">Transmembrane</keyword>
<keyword evidence="1" id="KW-1133">Transmembrane helix</keyword>
<proteinExistence type="predicted"/>
<organism evidence="2 4">
    <name type="scientific">Medicago truncatula</name>
    <name type="common">Barrel medic</name>
    <name type="synonym">Medicago tribuloides</name>
    <dbReference type="NCBI Taxonomy" id="3880"/>
    <lineage>
        <taxon>Eukaryota</taxon>
        <taxon>Viridiplantae</taxon>
        <taxon>Streptophyta</taxon>
        <taxon>Embryophyta</taxon>
        <taxon>Tracheophyta</taxon>
        <taxon>Spermatophyta</taxon>
        <taxon>Magnoliopsida</taxon>
        <taxon>eudicotyledons</taxon>
        <taxon>Gunneridae</taxon>
        <taxon>Pentapetalae</taxon>
        <taxon>rosids</taxon>
        <taxon>fabids</taxon>
        <taxon>Fabales</taxon>
        <taxon>Fabaceae</taxon>
        <taxon>Papilionoideae</taxon>
        <taxon>50 kb inversion clade</taxon>
        <taxon>NPAAA clade</taxon>
        <taxon>Hologalegina</taxon>
        <taxon>IRL clade</taxon>
        <taxon>Trifolieae</taxon>
        <taxon>Medicago</taxon>
    </lineage>
</organism>
<keyword evidence="4" id="KW-1185">Reference proteome</keyword>
<gene>
    <name evidence="2" type="ordered locus">MTR_1g033850</name>
</gene>
<evidence type="ECO:0000313" key="4">
    <source>
        <dbReference type="Proteomes" id="UP000002051"/>
    </source>
</evidence>
<evidence type="ECO:0000313" key="3">
    <source>
        <dbReference type="EnsemblPlants" id="KEH40727"/>
    </source>
</evidence>
<dbReference type="EnsemblPlants" id="KEH40727">
    <property type="protein sequence ID" value="KEH40727"/>
    <property type="gene ID" value="MTR_1g033850"/>
</dbReference>
<feature type="transmembrane region" description="Helical" evidence="1">
    <location>
        <begin position="47"/>
        <end position="65"/>
    </location>
</feature>
<dbReference type="HOGENOM" id="CLU_1654746_0_0_1"/>
<reference evidence="2 4" key="1">
    <citation type="journal article" date="2011" name="Nature">
        <title>The Medicago genome provides insight into the evolution of rhizobial symbioses.</title>
        <authorList>
            <person name="Young N.D."/>
            <person name="Debelle F."/>
            <person name="Oldroyd G.E."/>
            <person name="Geurts R."/>
            <person name="Cannon S.B."/>
            <person name="Udvardi M.K."/>
            <person name="Benedito V.A."/>
            <person name="Mayer K.F."/>
            <person name="Gouzy J."/>
            <person name="Schoof H."/>
            <person name="Van de Peer Y."/>
            <person name="Proost S."/>
            <person name="Cook D.R."/>
            <person name="Meyers B.C."/>
            <person name="Spannagl M."/>
            <person name="Cheung F."/>
            <person name="De Mita S."/>
            <person name="Krishnakumar V."/>
            <person name="Gundlach H."/>
            <person name="Zhou S."/>
            <person name="Mudge J."/>
            <person name="Bharti A.K."/>
            <person name="Murray J.D."/>
            <person name="Naoumkina M.A."/>
            <person name="Rosen B."/>
            <person name="Silverstein K.A."/>
            <person name="Tang H."/>
            <person name="Rombauts S."/>
            <person name="Zhao P.X."/>
            <person name="Zhou P."/>
            <person name="Barbe V."/>
            <person name="Bardou P."/>
            <person name="Bechner M."/>
            <person name="Bellec A."/>
            <person name="Berger A."/>
            <person name="Berges H."/>
            <person name="Bidwell S."/>
            <person name="Bisseling T."/>
            <person name="Choisne N."/>
            <person name="Couloux A."/>
            <person name="Denny R."/>
            <person name="Deshpande S."/>
            <person name="Dai X."/>
            <person name="Doyle J.J."/>
            <person name="Dudez A.M."/>
            <person name="Farmer A.D."/>
            <person name="Fouteau S."/>
            <person name="Franken C."/>
            <person name="Gibelin C."/>
            <person name="Gish J."/>
            <person name="Goldstein S."/>
            <person name="Gonzalez A.J."/>
            <person name="Green P.J."/>
            <person name="Hallab A."/>
            <person name="Hartog M."/>
            <person name="Hua A."/>
            <person name="Humphray S.J."/>
            <person name="Jeong D.H."/>
            <person name="Jing Y."/>
            <person name="Jocker A."/>
            <person name="Kenton S.M."/>
            <person name="Kim D.J."/>
            <person name="Klee K."/>
            <person name="Lai H."/>
            <person name="Lang C."/>
            <person name="Lin S."/>
            <person name="Macmil S.L."/>
            <person name="Magdelenat G."/>
            <person name="Matthews L."/>
            <person name="McCorrison J."/>
            <person name="Monaghan E.L."/>
            <person name="Mun J.H."/>
            <person name="Najar F.Z."/>
            <person name="Nicholson C."/>
            <person name="Noirot C."/>
            <person name="O'Bleness M."/>
            <person name="Paule C.R."/>
            <person name="Poulain J."/>
            <person name="Prion F."/>
            <person name="Qin B."/>
            <person name="Qu C."/>
            <person name="Retzel E.F."/>
            <person name="Riddle C."/>
            <person name="Sallet E."/>
            <person name="Samain S."/>
            <person name="Samson N."/>
            <person name="Sanders I."/>
            <person name="Saurat O."/>
            <person name="Scarpelli C."/>
            <person name="Schiex T."/>
            <person name="Segurens B."/>
            <person name="Severin A.J."/>
            <person name="Sherrier D.J."/>
            <person name="Shi R."/>
            <person name="Sims S."/>
            <person name="Singer S.R."/>
            <person name="Sinharoy S."/>
            <person name="Sterck L."/>
            <person name="Viollet A."/>
            <person name="Wang B.B."/>
            <person name="Wang K."/>
            <person name="Wang M."/>
            <person name="Wang X."/>
            <person name="Warfsmann J."/>
            <person name="Weissenbach J."/>
            <person name="White D.D."/>
            <person name="White J.D."/>
            <person name="Wiley G.B."/>
            <person name="Wincker P."/>
            <person name="Xing Y."/>
            <person name="Yang L."/>
            <person name="Yao Z."/>
            <person name="Ying F."/>
            <person name="Zhai J."/>
            <person name="Zhou L."/>
            <person name="Zuber A."/>
            <person name="Denarie J."/>
            <person name="Dixon R.A."/>
            <person name="May G.D."/>
            <person name="Schwartz D.C."/>
            <person name="Rogers J."/>
            <person name="Quetier F."/>
            <person name="Town C.D."/>
            <person name="Roe B.A."/>
        </authorList>
    </citation>
    <scope>NUCLEOTIDE SEQUENCE [LARGE SCALE GENOMIC DNA]</scope>
    <source>
        <strain evidence="2">A17</strain>
        <strain evidence="3 4">cv. Jemalong A17</strain>
    </source>
</reference>